<sequence length="260" mass="26729">MSDPTKAPQSGLSKRILGMKFMNRKSGGLAQASPNHSQPLVPSSSSTAVSSSGITRKTPLVVDQAAIATPASAAAAAAAASSKGTKGSAAAAAPATPVLASTGALLALTNRATAASAHLDKYAAASVTAFEVDESFWSLDSLGCLDRVDRQRATSGLQASQAQVGKPPLAEDPLGHVQYAQSVYCFFHQTHAGRRGPLLSTRAAQAAAAAAAKDEDSRESLDDMNLDEETAPTSFTSGNNKRKHPQSGAPSKNARIRSFR</sequence>
<feature type="compositionally biased region" description="Polar residues" evidence="1">
    <location>
        <begin position="32"/>
        <end position="42"/>
    </location>
</feature>
<dbReference type="EMBL" id="KB932209">
    <property type="protein sequence ID" value="KCV68333.1"/>
    <property type="molecule type" value="Genomic_DNA"/>
</dbReference>
<dbReference type="Proteomes" id="UP000030693">
    <property type="component" value="Unassembled WGS sequence"/>
</dbReference>
<evidence type="ECO:0000256" key="1">
    <source>
        <dbReference type="SAM" id="MobiDB-lite"/>
    </source>
</evidence>
<dbReference type="RefSeq" id="XP_009497387.1">
    <property type="nucleotide sequence ID" value="XM_009499112.1"/>
</dbReference>
<keyword evidence="3" id="KW-1185">Reference proteome</keyword>
<dbReference type="GeneID" id="20529975"/>
<evidence type="ECO:0000313" key="2">
    <source>
        <dbReference type="EMBL" id="KCV68333.1"/>
    </source>
</evidence>
<gene>
    <name evidence="2" type="ORF">H696_05250</name>
</gene>
<dbReference type="AlphaFoldDB" id="A0A058Z324"/>
<name>A0A058Z324_FONAL</name>
<feature type="region of interest" description="Disordered" evidence="1">
    <location>
        <begin position="210"/>
        <end position="260"/>
    </location>
</feature>
<evidence type="ECO:0000313" key="3">
    <source>
        <dbReference type="Proteomes" id="UP000030693"/>
    </source>
</evidence>
<feature type="region of interest" description="Disordered" evidence="1">
    <location>
        <begin position="25"/>
        <end position="53"/>
    </location>
</feature>
<reference evidence="2" key="1">
    <citation type="submission" date="2013-04" db="EMBL/GenBank/DDBJ databases">
        <title>The Genome Sequence of Fonticula alba ATCC 38817.</title>
        <authorList>
            <consortium name="The Broad Institute Genomics Platform"/>
            <person name="Russ C."/>
            <person name="Cuomo C."/>
            <person name="Burger G."/>
            <person name="Gray M.W."/>
            <person name="Holland P.W.H."/>
            <person name="King N."/>
            <person name="Lang F.B.F."/>
            <person name="Roger A.J."/>
            <person name="Ruiz-Trillo I."/>
            <person name="Brown M."/>
            <person name="Walker B."/>
            <person name="Young S."/>
            <person name="Zeng Q."/>
            <person name="Gargeya S."/>
            <person name="Fitzgerald M."/>
            <person name="Haas B."/>
            <person name="Abouelleil A."/>
            <person name="Allen A.W."/>
            <person name="Alvarado L."/>
            <person name="Arachchi H.M."/>
            <person name="Berlin A.M."/>
            <person name="Chapman S.B."/>
            <person name="Gainer-Dewar J."/>
            <person name="Goldberg J."/>
            <person name="Griggs A."/>
            <person name="Gujja S."/>
            <person name="Hansen M."/>
            <person name="Howarth C."/>
            <person name="Imamovic A."/>
            <person name="Ireland A."/>
            <person name="Larimer J."/>
            <person name="McCowan C."/>
            <person name="Murphy C."/>
            <person name="Pearson M."/>
            <person name="Poon T.W."/>
            <person name="Priest M."/>
            <person name="Roberts A."/>
            <person name="Saif S."/>
            <person name="Shea T."/>
            <person name="Sisk P."/>
            <person name="Sykes S."/>
            <person name="Wortman J."/>
            <person name="Nusbaum C."/>
            <person name="Birren B."/>
        </authorList>
    </citation>
    <scope>NUCLEOTIDE SEQUENCE [LARGE SCALE GENOMIC DNA]</scope>
    <source>
        <strain evidence="2">ATCC 38817</strain>
    </source>
</reference>
<proteinExistence type="predicted"/>
<feature type="compositionally biased region" description="Low complexity" evidence="1">
    <location>
        <begin position="43"/>
        <end position="52"/>
    </location>
</feature>
<protein>
    <submittedName>
        <fullName evidence="2">Uncharacterized protein</fullName>
    </submittedName>
</protein>
<accession>A0A058Z324</accession>
<organism evidence="2">
    <name type="scientific">Fonticula alba</name>
    <name type="common">Slime mold</name>
    <dbReference type="NCBI Taxonomy" id="691883"/>
    <lineage>
        <taxon>Eukaryota</taxon>
        <taxon>Rotosphaerida</taxon>
        <taxon>Fonticulaceae</taxon>
        <taxon>Fonticula</taxon>
    </lineage>
</organism>
<feature type="compositionally biased region" description="Basic and acidic residues" evidence="1">
    <location>
        <begin position="212"/>
        <end position="221"/>
    </location>
</feature>